<dbReference type="Pfam" id="PF00269">
    <property type="entry name" value="SASP"/>
    <property type="match status" value="1"/>
</dbReference>
<keyword evidence="3" id="KW-1185">Reference proteome</keyword>
<dbReference type="GO" id="GO:0006265">
    <property type="term" value="P:DNA topological change"/>
    <property type="evidence" value="ECO:0007669"/>
    <property type="project" value="InterPro"/>
</dbReference>
<organism evidence="2 4">
    <name type="scientific">Clostridium formicaceticum</name>
    <dbReference type="NCBI Taxonomy" id="1497"/>
    <lineage>
        <taxon>Bacteria</taxon>
        <taxon>Bacillati</taxon>
        <taxon>Bacillota</taxon>
        <taxon>Clostridia</taxon>
        <taxon>Eubacteriales</taxon>
        <taxon>Clostridiaceae</taxon>
        <taxon>Clostridium</taxon>
    </lineage>
</organism>
<name>A0AAC9WG05_9CLOT</name>
<evidence type="ECO:0000313" key="4">
    <source>
        <dbReference type="Proteomes" id="UP000192478"/>
    </source>
</evidence>
<sequence>MTRRKILDPNAVKAMEDFKQEMSAEIGTPEDDYYIDDEFMYVDSGDLIPKEIIEEAERQMANEKQEKLD</sequence>
<proteinExistence type="predicted"/>
<dbReference type="AlphaFoldDB" id="A0AAC9WG05"/>
<dbReference type="EMBL" id="CP017603">
    <property type="protein sequence ID" value="AOY76814.1"/>
    <property type="molecule type" value="Genomic_DNA"/>
</dbReference>
<evidence type="ECO:0000313" key="1">
    <source>
        <dbReference type="EMBL" id="AOY76814.1"/>
    </source>
</evidence>
<dbReference type="KEGG" id="cfm:BJL90_13700"/>
<reference evidence="1 3" key="1">
    <citation type="submission" date="2016-10" db="EMBL/GenBank/DDBJ databases">
        <title>Complete Genome Sequence of Acetogen Clostridium formicoaceticum ATCC 27076.</title>
        <authorList>
            <person name="Bao T."/>
            <person name="Cheng C."/>
            <person name="Zhao J."/>
            <person name="Yang S.-T."/>
            <person name="Wang J."/>
            <person name="Wang M."/>
        </authorList>
    </citation>
    <scope>NUCLEOTIDE SEQUENCE [LARGE SCALE GENOMIC DNA]</scope>
    <source>
        <strain evidence="1 3">ATCC 27076</strain>
    </source>
</reference>
<evidence type="ECO:0000313" key="3">
    <source>
        <dbReference type="Proteomes" id="UP000177894"/>
    </source>
</evidence>
<gene>
    <name evidence="1" type="ORF">BJL90_13700</name>
    <name evidence="2" type="ORF">CLFO_16830</name>
</gene>
<reference evidence="2 4" key="2">
    <citation type="submission" date="2017-03" db="EMBL/GenBank/DDBJ databases">
        <title>Complete sequence of Clostridium formicaceticum DSM 92.</title>
        <authorList>
            <person name="Poehlein A."/>
            <person name="Karl M."/>
            <person name="Bengelsdorf F.R."/>
            <person name="Duerre P."/>
            <person name="Daniel R."/>
        </authorList>
    </citation>
    <scope>NUCLEOTIDE SEQUENCE [LARGE SCALE GENOMIC DNA]</scope>
    <source>
        <strain evidence="2 4">DSM 92</strain>
    </source>
</reference>
<dbReference type="Proteomes" id="UP000192478">
    <property type="component" value="Chromosome"/>
</dbReference>
<dbReference type="RefSeq" id="WP_070969060.1">
    <property type="nucleotide sequence ID" value="NZ_CP017603.1"/>
</dbReference>
<dbReference type="InterPro" id="IPR001448">
    <property type="entry name" value="SASP_alpha/beta-type"/>
</dbReference>
<protein>
    <submittedName>
        <fullName evidence="2">Uncharacterized protein</fullName>
    </submittedName>
</protein>
<dbReference type="Proteomes" id="UP000177894">
    <property type="component" value="Chromosome"/>
</dbReference>
<evidence type="ECO:0000313" key="2">
    <source>
        <dbReference type="EMBL" id="ARE87284.1"/>
    </source>
</evidence>
<dbReference type="GO" id="GO:0003690">
    <property type="term" value="F:double-stranded DNA binding"/>
    <property type="evidence" value="ECO:0007669"/>
    <property type="project" value="InterPro"/>
</dbReference>
<dbReference type="EMBL" id="CP020559">
    <property type="protein sequence ID" value="ARE87284.1"/>
    <property type="molecule type" value="Genomic_DNA"/>
</dbReference>
<accession>A0AAC9WG05</accession>